<organism evidence="1">
    <name type="scientific">Papilio xuthus</name>
    <name type="common">Asian swallowtail butterfly</name>
    <dbReference type="NCBI Taxonomy" id="66420"/>
    <lineage>
        <taxon>Eukaryota</taxon>
        <taxon>Metazoa</taxon>
        <taxon>Ecdysozoa</taxon>
        <taxon>Arthropoda</taxon>
        <taxon>Hexapoda</taxon>
        <taxon>Insecta</taxon>
        <taxon>Pterygota</taxon>
        <taxon>Neoptera</taxon>
        <taxon>Endopterygota</taxon>
        <taxon>Lepidoptera</taxon>
        <taxon>Glossata</taxon>
        <taxon>Ditrysia</taxon>
        <taxon>Papilionoidea</taxon>
        <taxon>Papilionidae</taxon>
        <taxon>Papilioninae</taxon>
        <taxon>Papilio</taxon>
    </lineage>
</organism>
<dbReference type="RefSeq" id="XP_013167731.1">
    <property type="nucleotide sequence ID" value="XM_013312277.1"/>
</dbReference>
<accession>A0AAJ7E947</accession>
<dbReference type="AlphaFoldDB" id="A0AAJ7E947"/>
<sequence>MAPVELHGNTLGERHKNFNKLVKEFNQHSLNIDEANINESDISNLLNIDVANTNKNVEFILKTLTCSDLLYVNRALKNCDWLINDEKYTHIINPEYLNVNLYPKMQTKAVLKLQHLIQLKLRDELRAEQFFKYETKSSDAVKWLPKCSIEFIENNFSKYKNEIKIPILRRLCEKSIIFLEKYADGKLRPNVSQSTLFLLNVNLDKYLDILESQSIFSLPIFGKRATKLLMTKCPQRIIDKFYHYCYNIDGPTFVKYLNEDLSTFLKKNFNEDKDHDLNQYFSKVKHWEPFLSALPESRRIEFINKFFISETKEIEATIKLIRELLYRTPFYYWYKFFPFELAFSSIKSMMGPETDEESKIEMLETIMLSAKGDLEHGKCLLKYFQDKHINSPRKVRVTFLVNFISNFKTHNFDEDSWNMLQNIMESLDIYNDENIDKTIIESLMVYQILSGKNVPEKTSKLFTFNSLKSFQTKLNTKEKEIIFKSLSETNWKEVQSIELNEIDDFIRCIDSLNNTLILLKDWNKNILDYPFVLDKIKELVKIKQEKVWNGDMSPLYNVQKSWRKHMFNESIILSPTEEVCINSLKHDPNLLDLYKNEVESIFSNNNVSLKRLLRKVRIYWPESINKDFKNAYLNRLNQNDGKNAITQGLCILLPKEELTMILNKHAPINPKVDFDKIDEIELDLQRCLAKNMHNARPHPHFETLFLYAKGDYLMFAMSSVRAIYYNVSSVQCQESVSQILNTPVSLQKHGLRLLFNKLPCDKIKESCYALWKESKNPTIRTEIFKLVFKLLCNEKIELNITQTWELLEMLIDDLTFLENKSIYRLLYEVNKIPLSVKAKFLVKSYNYLKTLIKNNKQEYEGERWDLRPLVMYSKIIVSSMPYEFMTEIIDDYVKNEFFKERIKPGDKTELISSFILCSRSEEEQMKKYNEVLAPILMKSIKLCNEQIESKYYIKENIELLLINLNDDLHCIIRKEFIPPVKMFTVIQEILEQSLPLSENYILIRTWQLTTNLVTLFYKYQPQIWDDTCTKIAPEVGKICKEYLMKDTKSYSPRIYTLFMKAFANVFRLFSDDVIYEIFKSFIEKEDFLVGYLAALQGIKLLSEHAIIKDMHENISKHPSVEVKMHYYNTFRKGQIDEPLSLKSWD</sequence>
<dbReference type="GeneID" id="106117821"/>
<proteinExistence type="predicted"/>
<name>A0AAJ7E947_PAPXU</name>
<dbReference type="Proteomes" id="UP000694872">
    <property type="component" value="Unplaced"/>
</dbReference>
<protein>
    <submittedName>
        <fullName evidence="1">Uncharacterized protein LOC106117821</fullName>
    </submittedName>
</protein>
<gene>
    <name evidence="1" type="primary">LOC106117821</name>
</gene>
<evidence type="ECO:0000313" key="1">
    <source>
        <dbReference type="RefSeq" id="XP_013167731.1"/>
    </source>
</evidence>
<dbReference type="KEGG" id="pxu:106117821"/>
<reference evidence="1" key="1">
    <citation type="submission" date="2025-08" db="UniProtKB">
        <authorList>
            <consortium name="RefSeq"/>
        </authorList>
    </citation>
    <scope>IDENTIFICATION</scope>
</reference>